<evidence type="ECO:0000256" key="1">
    <source>
        <dbReference type="ARBA" id="ARBA00006226"/>
    </source>
</evidence>
<comment type="caution">
    <text evidence="4">The sequence shown here is derived from an EMBL/GenBank/DDBJ whole genome shotgun (WGS) entry which is preliminary data.</text>
</comment>
<evidence type="ECO:0000313" key="5">
    <source>
        <dbReference type="Proteomes" id="UP000245539"/>
    </source>
</evidence>
<keyword evidence="2" id="KW-1277">Toxin-antitoxin system</keyword>
<dbReference type="PANTHER" id="PTHR33755:SF9">
    <property type="entry name" value="TOXIN PARE1"/>
    <property type="match status" value="1"/>
</dbReference>
<name>A0A317C2T8_9GAMM</name>
<organism evidence="4 5">
    <name type="scientific">Leucothrix pacifica</name>
    <dbReference type="NCBI Taxonomy" id="1247513"/>
    <lineage>
        <taxon>Bacteria</taxon>
        <taxon>Pseudomonadati</taxon>
        <taxon>Pseudomonadota</taxon>
        <taxon>Gammaproteobacteria</taxon>
        <taxon>Thiotrichales</taxon>
        <taxon>Thiotrichaceae</taxon>
        <taxon>Leucothrix</taxon>
    </lineage>
</organism>
<dbReference type="Proteomes" id="UP000245539">
    <property type="component" value="Unassembled WGS sequence"/>
</dbReference>
<dbReference type="Gene3D" id="3.30.2310.20">
    <property type="entry name" value="RelE-like"/>
    <property type="match status" value="1"/>
</dbReference>
<evidence type="ECO:0000256" key="3">
    <source>
        <dbReference type="PIRNR" id="PIRNR029218"/>
    </source>
</evidence>
<evidence type="ECO:0000313" key="4">
    <source>
        <dbReference type="EMBL" id="PWQ92934.1"/>
    </source>
</evidence>
<proteinExistence type="inferred from homology"/>
<dbReference type="InterPro" id="IPR051803">
    <property type="entry name" value="TA_system_RelE-like_toxin"/>
</dbReference>
<reference evidence="4 5" key="1">
    <citation type="submission" date="2018-05" db="EMBL/GenBank/DDBJ databases">
        <title>Leucothrix arctica sp. nov., isolated from Arctic seawater.</title>
        <authorList>
            <person name="Choi A."/>
            <person name="Baek K."/>
        </authorList>
    </citation>
    <scope>NUCLEOTIDE SEQUENCE [LARGE SCALE GENOMIC DNA]</scope>
    <source>
        <strain evidence="4 5">JCM 18388</strain>
    </source>
</reference>
<gene>
    <name evidence="4" type="ORF">DKW60_18670</name>
</gene>
<dbReference type="PANTHER" id="PTHR33755">
    <property type="entry name" value="TOXIN PARE1-RELATED"/>
    <property type="match status" value="1"/>
</dbReference>
<dbReference type="InterPro" id="IPR035093">
    <property type="entry name" value="RelE/ParE_toxin_dom_sf"/>
</dbReference>
<sequence length="97" mass="11577">MQIELSPAAATDLDEIWFYGAERWSVKQANQYQDKLLDMMQFLANHPELGKDRSDIKSGYRSYVVGSHIVFFWEIDDVLWVIRVLHQRMDYMRHLVN</sequence>
<protein>
    <recommendedName>
        <fullName evidence="3">Toxin</fullName>
    </recommendedName>
</protein>
<evidence type="ECO:0000256" key="2">
    <source>
        <dbReference type="ARBA" id="ARBA00022649"/>
    </source>
</evidence>
<keyword evidence="5" id="KW-1185">Reference proteome</keyword>
<dbReference type="EMBL" id="QGKM01000072">
    <property type="protein sequence ID" value="PWQ92934.1"/>
    <property type="molecule type" value="Genomic_DNA"/>
</dbReference>
<dbReference type="PIRSF" id="PIRSF029218">
    <property type="entry name" value="ParE"/>
    <property type="match status" value="1"/>
</dbReference>
<accession>A0A317C2T8</accession>
<dbReference type="Pfam" id="PF05016">
    <property type="entry name" value="ParE_toxin"/>
    <property type="match status" value="1"/>
</dbReference>
<dbReference type="InterPro" id="IPR028344">
    <property type="entry name" value="ParE1/4"/>
</dbReference>
<dbReference type="InterPro" id="IPR007712">
    <property type="entry name" value="RelE/ParE_toxin"/>
</dbReference>
<dbReference type="RefSeq" id="WP_109839182.1">
    <property type="nucleotide sequence ID" value="NZ_QGKM01000072.1"/>
</dbReference>
<dbReference type="OrthoDB" id="516834at2"/>
<comment type="similarity">
    <text evidence="1 3">Belongs to the RelE toxin family.</text>
</comment>
<dbReference type="AlphaFoldDB" id="A0A317C2T8"/>